<dbReference type="AlphaFoldDB" id="A0A0V1DZK8"/>
<evidence type="ECO:0000313" key="1">
    <source>
        <dbReference type="EMBL" id="KRY66774.1"/>
    </source>
</evidence>
<name>A0A0V1DZK8_TRIPS</name>
<gene>
    <name evidence="1" type="ORF">T4A_1579</name>
</gene>
<evidence type="ECO:0000313" key="2">
    <source>
        <dbReference type="Proteomes" id="UP000054632"/>
    </source>
</evidence>
<organism evidence="1 2">
    <name type="scientific">Trichinella pseudospiralis</name>
    <name type="common">Parasitic roundworm</name>
    <dbReference type="NCBI Taxonomy" id="6337"/>
    <lineage>
        <taxon>Eukaryota</taxon>
        <taxon>Metazoa</taxon>
        <taxon>Ecdysozoa</taxon>
        <taxon>Nematoda</taxon>
        <taxon>Enoplea</taxon>
        <taxon>Dorylaimia</taxon>
        <taxon>Trichinellida</taxon>
        <taxon>Trichinellidae</taxon>
        <taxon>Trichinella</taxon>
    </lineage>
</organism>
<sequence>MVGFTCNVNRDFPGSTATAPLRPEVMKPIAFDCTLSVHGDCSVQDSKLKVLGVISTSSALSLSDFLHQIITKIQITMSLFAYELFEIIFQDFQEDMFLFLQGIDLMRSSDACSTHSMLVQGQQMTTNICNLFTIFQALIAHFHCQVISEVYVEHPVVCHESDSRFSMIPTQGGRLQTTVKRNLNNKYALIKVTWGEIFVLVGKSAKNKPIPIRLTMPIEATVIKATGKAFISSHLETLAATTTMRNTCQRQEQRSKQLILLLEYF</sequence>
<protein>
    <submittedName>
        <fullName evidence="1">Uncharacterized protein</fullName>
    </submittedName>
</protein>
<reference evidence="1 2" key="1">
    <citation type="submission" date="2015-01" db="EMBL/GenBank/DDBJ databases">
        <title>Evolution of Trichinella species and genotypes.</title>
        <authorList>
            <person name="Korhonen P.K."/>
            <person name="Edoardo P."/>
            <person name="Giuseppe L.R."/>
            <person name="Gasser R.B."/>
        </authorList>
    </citation>
    <scope>NUCLEOTIDE SEQUENCE [LARGE SCALE GENOMIC DNA]</scope>
    <source>
        <strain evidence="1">ISS13</strain>
    </source>
</reference>
<dbReference type="Proteomes" id="UP000054632">
    <property type="component" value="Unassembled WGS sequence"/>
</dbReference>
<proteinExistence type="predicted"/>
<dbReference type="EMBL" id="JYDR01000157">
    <property type="protein sequence ID" value="KRY66774.1"/>
    <property type="molecule type" value="Genomic_DNA"/>
</dbReference>
<accession>A0A0V1DZK8</accession>
<comment type="caution">
    <text evidence="1">The sequence shown here is derived from an EMBL/GenBank/DDBJ whole genome shotgun (WGS) entry which is preliminary data.</text>
</comment>